<gene>
    <name evidence="3" type="ORF">BpHYR1_023846</name>
</gene>
<dbReference type="STRING" id="10195.A0A3M7S4T1"/>
<dbReference type="SUPFAM" id="SSF47954">
    <property type="entry name" value="Cyclin-like"/>
    <property type="match status" value="1"/>
</dbReference>
<evidence type="ECO:0000256" key="1">
    <source>
        <dbReference type="RuleBase" id="RU000383"/>
    </source>
</evidence>
<dbReference type="InterPro" id="IPR013763">
    <property type="entry name" value="Cyclin-like_dom"/>
</dbReference>
<dbReference type="FunFam" id="1.10.472.10:FF:000096">
    <property type="entry name" value="G1/S-specific cyclin-D3 isoform X2"/>
    <property type="match status" value="1"/>
</dbReference>
<dbReference type="EMBL" id="REGN01002042">
    <property type="protein sequence ID" value="RNA30801.1"/>
    <property type="molecule type" value="Genomic_DNA"/>
</dbReference>
<evidence type="ECO:0000313" key="4">
    <source>
        <dbReference type="Proteomes" id="UP000276133"/>
    </source>
</evidence>
<sequence length="297" mass="33789">MLGLEDHYQTKQDFFTPQISVTSRQILLRWILDITQQEHQHIDVFHLAASLFDQLMSVLNSSNFPTDKSMLQLFGTSCLFIASKLRDNRPLSSTRLVEYADYTFSLSQLLDCEQFVLQNLKWDTERVTPNDYFDLITCYIDGLDLADAIKSSFDALAAVCKIEPELSAYPSHTIALSIMQSILRQSKQLDAKIKIDALLLELNLDATGIDDISEIVDSMMDRDNKVNSSAINCSFDTDGLLDLALFKEFLDEELFIHNSTDFNDSSSDTSDLTKSFDESFTFLITPPTINFHHIQSY</sequence>
<dbReference type="Gene3D" id="1.10.472.10">
    <property type="entry name" value="Cyclin-like"/>
    <property type="match status" value="2"/>
</dbReference>
<evidence type="ECO:0000313" key="3">
    <source>
        <dbReference type="EMBL" id="RNA30801.1"/>
    </source>
</evidence>
<dbReference type="PANTHER" id="PTHR10177">
    <property type="entry name" value="CYCLINS"/>
    <property type="match status" value="1"/>
</dbReference>
<name>A0A3M7S4T1_BRAPC</name>
<protein>
    <submittedName>
        <fullName evidence="3">G1 S-specific cyclin-D2-like</fullName>
    </submittedName>
</protein>
<reference evidence="3 4" key="1">
    <citation type="journal article" date="2018" name="Sci. Rep.">
        <title>Genomic signatures of local adaptation to the degree of environmental predictability in rotifers.</title>
        <authorList>
            <person name="Franch-Gras L."/>
            <person name="Hahn C."/>
            <person name="Garcia-Roger E.M."/>
            <person name="Carmona M.J."/>
            <person name="Serra M."/>
            <person name="Gomez A."/>
        </authorList>
    </citation>
    <scope>NUCLEOTIDE SEQUENCE [LARGE SCALE GENOMIC DNA]</scope>
    <source>
        <strain evidence="3">HYR1</strain>
    </source>
</reference>
<evidence type="ECO:0000259" key="2">
    <source>
        <dbReference type="SMART" id="SM00385"/>
    </source>
</evidence>
<comment type="caution">
    <text evidence="3">The sequence shown here is derived from an EMBL/GenBank/DDBJ whole genome shotgun (WGS) entry which is preliminary data.</text>
</comment>
<dbReference type="Pfam" id="PF00134">
    <property type="entry name" value="Cyclin_N"/>
    <property type="match status" value="1"/>
</dbReference>
<dbReference type="AlphaFoldDB" id="A0A3M7S4T1"/>
<accession>A0A3M7S4T1</accession>
<dbReference type="InterPro" id="IPR006671">
    <property type="entry name" value="Cyclin_N"/>
</dbReference>
<organism evidence="3 4">
    <name type="scientific">Brachionus plicatilis</name>
    <name type="common">Marine rotifer</name>
    <name type="synonym">Brachionus muelleri</name>
    <dbReference type="NCBI Taxonomy" id="10195"/>
    <lineage>
        <taxon>Eukaryota</taxon>
        <taxon>Metazoa</taxon>
        <taxon>Spiralia</taxon>
        <taxon>Gnathifera</taxon>
        <taxon>Rotifera</taxon>
        <taxon>Eurotatoria</taxon>
        <taxon>Monogononta</taxon>
        <taxon>Pseudotrocha</taxon>
        <taxon>Ploima</taxon>
        <taxon>Brachionidae</taxon>
        <taxon>Brachionus</taxon>
    </lineage>
</organism>
<feature type="domain" description="Cyclin-like" evidence="2">
    <location>
        <begin position="29"/>
        <end position="118"/>
    </location>
</feature>
<keyword evidence="4" id="KW-1185">Reference proteome</keyword>
<proteinExistence type="inferred from homology"/>
<keyword evidence="1" id="KW-0195">Cyclin</keyword>
<dbReference type="OrthoDB" id="306099at2759"/>
<dbReference type="InterPro" id="IPR039361">
    <property type="entry name" value="Cyclin"/>
</dbReference>
<dbReference type="Proteomes" id="UP000276133">
    <property type="component" value="Unassembled WGS sequence"/>
</dbReference>
<dbReference type="SMART" id="SM00385">
    <property type="entry name" value="CYCLIN"/>
    <property type="match status" value="1"/>
</dbReference>
<dbReference type="InterPro" id="IPR036915">
    <property type="entry name" value="Cyclin-like_sf"/>
</dbReference>
<comment type="similarity">
    <text evidence="1">Belongs to the cyclin family.</text>
</comment>